<evidence type="ECO:0000313" key="1">
    <source>
        <dbReference type="EMBL" id="KAF2666678.1"/>
    </source>
</evidence>
<dbReference type="Proteomes" id="UP000799302">
    <property type="component" value="Unassembled WGS sequence"/>
</dbReference>
<keyword evidence="2" id="KW-1185">Reference proteome</keyword>
<name>A0A6A6U6E4_9PEZI</name>
<accession>A0A6A6U6E4</accession>
<organism evidence="1 2">
    <name type="scientific">Microthyrium microscopicum</name>
    <dbReference type="NCBI Taxonomy" id="703497"/>
    <lineage>
        <taxon>Eukaryota</taxon>
        <taxon>Fungi</taxon>
        <taxon>Dikarya</taxon>
        <taxon>Ascomycota</taxon>
        <taxon>Pezizomycotina</taxon>
        <taxon>Dothideomycetes</taxon>
        <taxon>Dothideomycetes incertae sedis</taxon>
        <taxon>Microthyriales</taxon>
        <taxon>Microthyriaceae</taxon>
        <taxon>Microthyrium</taxon>
    </lineage>
</organism>
<reference evidence="1" key="1">
    <citation type="journal article" date="2020" name="Stud. Mycol.">
        <title>101 Dothideomycetes genomes: a test case for predicting lifestyles and emergence of pathogens.</title>
        <authorList>
            <person name="Haridas S."/>
            <person name="Albert R."/>
            <person name="Binder M."/>
            <person name="Bloem J."/>
            <person name="Labutti K."/>
            <person name="Salamov A."/>
            <person name="Andreopoulos B."/>
            <person name="Baker S."/>
            <person name="Barry K."/>
            <person name="Bills G."/>
            <person name="Bluhm B."/>
            <person name="Cannon C."/>
            <person name="Castanera R."/>
            <person name="Culley D."/>
            <person name="Daum C."/>
            <person name="Ezra D."/>
            <person name="Gonzalez J."/>
            <person name="Henrissat B."/>
            <person name="Kuo A."/>
            <person name="Liang C."/>
            <person name="Lipzen A."/>
            <person name="Lutzoni F."/>
            <person name="Magnuson J."/>
            <person name="Mondo S."/>
            <person name="Nolan M."/>
            <person name="Ohm R."/>
            <person name="Pangilinan J."/>
            <person name="Park H.-J."/>
            <person name="Ramirez L."/>
            <person name="Alfaro M."/>
            <person name="Sun H."/>
            <person name="Tritt A."/>
            <person name="Yoshinaga Y."/>
            <person name="Zwiers L.-H."/>
            <person name="Turgeon B."/>
            <person name="Goodwin S."/>
            <person name="Spatafora J."/>
            <person name="Crous P."/>
            <person name="Grigoriev I."/>
        </authorList>
    </citation>
    <scope>NUCLEOTIDE SEQUENCE</scope>
    <source>
        <strain evidence="1">CBS 115976</strain>
    </source>
</reference>
<dbReference type="AlphaFoldDB" id="A0A6A6U6E4"/>
<proteinExistence type="predicted"/>
<gene>
    <name evidence="1" type="ORF">BT63DRAFT_315504</name>
</gene>
<evidence type="ECO:0000313" key="2">
    <source>
        <dbReference type="Proteomes" id="UP000799302"/>
    </source>
</evidence>
<protein>
    <submittedName>
        <fullName evidence="1">Uncharacterized protein</fullName>
    </submittedName>
</protein>
<sequence length="232" mass="25313">MSSQNLSSPDSYPVFPNGPYVWKFYVPLSQDSGITHLDTDLFNRCYLPANSLSYVDVSKRAGTQNPNYQINEQPCKRQAAINSNCYLTWNGSLASIDYQTDVKTQQSCFCQKYPFFDAVSGCQSCFEEHGGIEGYHWFPSSYINAASATYCSASSISTGFYPFISSWSATAKPSVPTSTAVDVLGTSTAASLYYTATSQPSAGFSKSGACLSRKISKMSLLVCMLVTSILVR</sequence>
<dbReference type="EMBL" id="MU004238">
    <property type="protein sequence ID" value="KAF2666678.1"/>
    <property type="molecule type" value="Genomic_DNA"/>
</dbReference>
<dbReference type="OrthoDB" id="5423551at2759"/>